<dbReference type="InterPro" id="IPR051796">
    <property type="entry name" value="ISF_SsuE-like"/>
</dbReference>
<dbReference type="STRING" id="537006.PRABACTJOHN_03726"/>
<evidence type="ECO:0000313" key="5">
    <source>
        <dbReference type="Proteomes" id="UP000005510"/>
    </source>
</evidence>
<evidence type="ECO:0000256" key="1">
    <source>
        <dbReference type="ARBA" id="ARBA00022630"/>
    </source>
</evidence>
<evidence type="ECO:0000256" key="2">
    <source>
        <dbReference type="ARBA" id="ARBA00022643"/>
    </source>
</evidence>
<dbReference type="InterPro" id="IPR005025">
    <property type="entry name" value="FMN_Rdtase-like_dom"/>
</dbReference>
<proteinExistence type="predicted"/>
<dbReference type="GeneID" id="93406715"/>
<evidence type="ECO:0000313" key="4">
    <source>
        <dbReference type="EMBL" id="EEC94912.1"/>
    </source>
</evidence>
<dbReference type="Proteomes" id="UP000005510">
    <property type="component" value="Unassembled WGS sequence"/>
</dbReference>
<feature type="domain" description="NADPH-dependent FMN reductase-like" evidence="3">
    <location>
        <begin position="1"/>
        <end position="154"/>
    </location>
</feature>
<organism evidence="4 5">
    <name type="scientific">Parabacteroides johnsonii DSM 18315</name>
    <dbReference type="NCBI Taxonomy" id="537006"/>
    <lineage>
        <taxon>Bacteria</taxon>
        <taxon>Pseudomonadati</taxon>
        <taxon>Bacteroidota</taxon>
        <taxon>Bacteroidia</taxon>
        <taxon>Bacteroidales</taxon>
        <taxon>Tannerellaceae</taxon>
        <taxon>Parabacteroides</taxon>
    </lineage>
</organism>
<dbReference type="EC" id="1.7.-.-" evidence="4"/>
<dbReference type="PANTHER" id="PTHR43278:SF4">
    <property type="entry name" value="NAD(P)H-DEPENDENT FMN-CONTAINING OXIDOREDUCTASE YWQN-RELATED"/>
    <property type="match status" value="1"/>
</dbReference>
<dbReference type="EMBL" id="ABYH01000381">
    <property type="protein sequence ID" value="EEC94912.1"/>
    <property type="molecule type" value="Genomic_DNA"/>
</dbReference>
<reference evidence="4 5" key="2">
    <citation type="submission" date="2008-10" db="EMBL/GenBank/DDBJ databases">
        <authorList>
            <person name="Fulton L."/>
            <person name="Clifton S."/>
            <person name="Fulton B."/>
            <person name="Xu J."/>
            <person name="Minx P."/>
            <person name="Pepin K.H."/>
            <person name="Johnson M."/>
            <person name="Bhonagiri V."/>
            <person name="Nash W.E."/>
            <person name="Mardis E.R."/>
            <person name="Wilson R.K."/>
        </authorList>
    </citation>
    <scope>NUCLEOTIDE SEQUENCE [LARGE SCALE GENOMIC DNA]</scope>
    <source>
        <strain evidence="4 5">DSM 18315</strain>
    </source>
</reference>
<keyword evidence="2" id="KW-0288">FMN</keyword>
<keyword evidence="4" id="KW-0560">Oxidoreductase</keyword>
<gene>
    <name evidence="4" type="ORF">PRABACTJOHN_03726</name>
</gene>
<evidence type="ECO:0000259" key="3">
    <source>
        <dbReference type="Pfam" id="PF03358"/>
    </source>
</evidence>
<dbReference type="InterPro" id="IPR029039">
    <property type="entry name" value="Flavoprotein-like_sf"/>
</dbReference>
<dbReference type="HOGENOM" id="CLU_050993_3_3_10"/>
<dbReference type="Pfam" id="PF03358">
    <property type="entry name" value="FMN_red"/>
    <property type="match status" value="1"/>
</dbReference>
<comment type="caution">
    <text evidence="4">The sequence shown here is derived from an EMBL/GenBank/DDBJ whole genome shotgun (WGS) entry which is preliminary data.</text>
</comment>
<dbReference type="AlphaFoldDB" id="B7BF97"/>
<reference evidence="4 5" key="1">
    <citation type="submission" date="2008-10" db="EMBL/GenBank/DDBJ databases">
        <title>Draft genome sequence of Parabacteroides johnsonii (DSM 18315).</title>
        <authorList>
            <person name="Sudarsanam P."/>
            <person name="Ley R."/>
            <person name="Guruge J."/>
            <person name="Turnbaugh P.J."/>
            <person name="Mahowald M."/>
            <person name="Liep D."/>
            <person name="Gordon J."/>
        </authorList>
    </citation>
    <scope>NUCLEOTIDE SEQUENCE [LARGE SCALE GENOMIC DNA]</scope>
    <source>
        <strain evidence="4 5">DSM 18315</strain>
    </source>
</reference>
<accession>B7BF97</accession>
<dbReference type="PANTHER" id="PTHR43278">
    <property type="entry name" value="NAD(P)H-DEPENDENT FMN-CONTAINING OXIDOREDUCTASE YWQN-RELATED"/>
    <property type="match status" value="1"/>
</dbReference>
<dbReference type="GO" id="GO:0016491">
    <property type="term" value="F:oxidoreductase activity"/>
    <property type="evidence" value="ECO:0007669"/>
    <property type="project" value="UniProtKB-KW"/>
</dbReference>
<dbReference type="RefSeq" id="WP_008152140.1">
    <property type="nucleotide sequence ID" value="NZ_CP102285.1"/>
</dbReference>
<name>B7BF97_9BACT</name>
<dbReference type="SUPFAM" id="SSF52218">
    <property type="entry name" value="Flavoproteins"/>
    <property type="match status" value="1"/>
</dbReference>
<keyword evidence="1" id="KW-0285">Flavoprotein</keyword>
<sequence length="187" mass="20350">MKVLLVNGSPHQKGETYHALSLVEKALQDKGVGTEWFWIGNRPVRGCIDCEGCGKTFRCVFSDDTCNDLIEAILKADGVIIGSPVYFAAPNGALCALLDRVFYAASTHGGLFRGKPAAAVASCMRSGANNTVDRINKYFSFSEMPIVSSSYWNMLFDSHSPMGRDERGSKTMQTLGYNMAAMLQSLS</sequence>
<protein>
    <submittedName>
        <fullName evidence="4">Flavin reductase</fullName>
        <ecNumber evidence="4">1.7.-.-</ecNumber>
    </submittedName>
</protein>
<dbReference type="Gene3D" id="3.40.50.360">
    <property type="match status" value="1"/>
</dbReference>